<name>A0ABT7PRZ7_9BACT</name>
<evidence type="ECO:0000256" key="2">
    <source>
        <dbReference type="ARBA" id="ARBA00022801"/>
    </source>
</evidence>
<dbReference type="Proteomes" id="UP001239462">
    <property type="component" value="Unassembled WGS sequence"/>
</dbReference>
<gene>
    <name evidence="5" type="ORF">QTN89_25760</name>
</gene>
<dbReference type="InterPro" id="IPR000917">
    <property type="entry name" value="Sulfatase_N"/>
</dbReference>
<dbReference type="CDD" id="cd16025">
    <property type="entry name" value="PAS_like"/>
    <property type="match status" value="1"/>
</dbReference>
<dbReference type="PANTHER" id="PTHR42693">
    <property type="entry name" value="ARYLSULFATASE FAMILY MEMBER"/>
    <property type="match status" value="1"/>
</dbReference>
<sequence>MKITTALLMSLSVMSLLLTAAPVSADRRPNIVVLFADDMGFSDVGCYGSEIETPNIERLAEGGLRFTHFYNTGRCCPSRASILTGLYPHQADIGHMAGDLKVDGYRDRLSFNAVTLAEVLGSAGYRTIMTGKWHLGWRDEGCPTARGFQLFYGTRGYIDSYYTIVPRTEVYLGEQVVLPVTEKPVNHLHPDQEWYTTDVFTDYALHFIDDVREQGDAPFFLYLAYNAPHFPLHAKPEDIQKYRGKYRDGWEQFRKSRHQKLIELGVLQSDTELSALDVPAWQTLTDKQRDDMDFKMALFAAIVDRLDQNVGRVIDHLEAIGELNNTLLVFLSDNGGTKETGLFGIKGKRNTVDNYSEWAKVGGWTSSYGQGWANLSNTPFRRYKRENHEGGISAPFIAHWPNMIDDRGGLRHQPSHLIDLMPTFVEIGQAEYPTTFNGHEIQPMQGRSLMPVFDLANPKESRTLYWEHEGNRAIREGDWKLVGSRNEPWELYNISQDRTESENLVESLPKKANALKSKWDAWAEKVNVLTPEAFEQQRQSVRQGGK</sequence>
<dbReference type="PANTHER" id="PTHR42693:SF53">
    <property type="entry name" value="ENDO-4-O-SULFATASE"/>
    <property type="match status" value="1"/>
</dbReference>
<dbReference type="InterPro" id="IPR017850">
    <property type="entry name" value="Alkaline_phosphatase_core_sf"/>
</dbReference>
<organism evidence="5 6">
    <name type="scientific">Roseiconus lacunae</name>
    <dbReference type="NCBI Taxonomy" id="2605694"/>
    <lineage>
        <taxon>Bacteria</taxon>
        <taxon>Pseudomonadati</taxon>
        <taxon>Planctomycetota</taxon>
        <taxon>Planctomycetia</taxon>
        <taxon>Pirellulales</taxon>
        <taxon>Pirellulaceae</taxon>
        <taxon>Roseiconus</taxon>
    </lineage>
</organism>
<dbReference type="EMBL" id="JASZZN010000027">
    <property type="protein sequence ID" value="MDM4018886.1"/>
    <property type="molecule type" value="Genomic_DNA"/>
</dbReference>
<accession>A0ABT7PRZ7</accession>
<proteinExistence type="inferred from homology"/>
<dbReference type="SUPFAM" id="SSF53649">
    <property type="entry name" value="Alkaline phosphatase-like"/>
    <property type="match status" value="1"/>
</dbReference>
<feature type="chain" id="PRO_5045251145" evidence="3">
    <location>
        <begin position="26"/>
        <end position="546"/>
    </location>
</feature>
<reference evidence="5 6" key="1">
    <citation type="submission" date="2023-06" db="EMBL/GenBank/DDBJ databases">
        <title>Roseiconus lacunae JC819 isolated from Gulf of Mannar region, Tamil Nadu.</title>
        <authorList>
            <person name="Pk S."/>
            <person name="Ch S."/>
            <person name="Ch V.R."/>
        </authorList>
    </citation>
    <scope>NUCLEOTIDE SEQUENCE [LARGE SCALE GENOMIC DNA]</scope>
    <source>
        <strain evidence="5 6">JC819</strain>
    </source>
</reference>
<comment type="caution">
    <text evidence="5">The sequence shown here is derived from an EMBL/GenBank/DDBJ whole genome shotgun (WGS) entry which is preliminary data.</text>
</comment>
<feature type="signal peptide" evidence="3">
    <location>
        <begin position="1"/>
        <end position="25"/>
    </location>
</feature>
<evidence type="ECO:0000313" key="5">
    <source>
        <dbReference type="EMBL" id="MDM4018886.1"/>
    </source>
</evidence>
<evidence type="ECO:0000256" key="1">
    <source>
        <dbReference type="ARBA" id="ARBA00008779"/>
    </source>
</evidence>
<dbReference type="RefSeq" id="WP_289166888.1">
    <property type="nucleotide sequence ID" value="NZ_JASZZN010000027.1"/>
</dbReference>
<dbReference type="EC" id="3.1.6.-" evidence="5"/>
<keyword evidence="6" id="KW-1185">Reference proteome</keyword>
<keyword evidence="2 5" id="KW-0378">Hydrolase</keyword>
<dbReference type="GO" id="GO:0016787">
    <property type="term" value="F:hydrolase activity"/>
    <property type="evidence" value="ECO:0007669"/>
    <property type="project" value="UniProtKB-KW"/>
</dbReference>
<evidence type="ECO:0000256" key="3">
    <source>
        <dbReference type="SAM" id="SignalP"/>
    </source>
</evidence>
<dbReference type="InterPro" id="IPR050738">
    <property type="entry name" value="Sulfatase"/>
</dbReference>
<dbReference type="Pfam" id="PF00884">
    <property type="entry name" value="Sulfatase"/>
    <property type="match status" value="1"/>
</dbReference>
<dbReference type="Gene3D" id="3.40.720.10">
    <property type="entry name" value="Alkaline Phosphatase, subunit A"/>
    <property type="match status" value="1"/>
</dbReference>
<dbReference type="Gene3D" id="3.30.1120.10">
    <property type="match status" value="1"/>
</dbReference>
<feature type="domain" description="Sulfatase N-terminal" evidence="4">
    <location>
        <begin position="29"/>
        <end position="426"/>
    </location>
</feature>
<keyword evidence="3" id="KW-0732">Signal</keyword>
<evidence type="ECO:0000259" key="4">
    <source>
        <dbReference type="Pfam" id="PF00884"/>
    </source>
</evidence>
<comment type="similarity">
    <text evidence="1">Belongs to the sulfatase family.</text>
</comment>
<evidence type="ECO:0000313" key="6">
    <source>
        <dbReference type="Proteomes" id="UP001239462"/>
    </source>
</evidence>
<protein>
    <submittedName>
        <fullName evidence="5">Arylsulfatase</fullName>
        <ecNumber evidence="5">3.1.6.-</ecNumber>
    </submittedName>
</protein>